<dbReference type="SUPFAM" id="SSF55298">
    <property type="entry name" value="YjgF-like"/>
    <property type="match status" value="1"/>
</dbReference>
<dbReference type="CDD" id="cd06150">
    <property type="entry name" value="YjgF_YER057c_UK114_like_2"/>
    <property type="match status" value="1"/>
</dbReference>
<dbReference type="Pfam" id="PF01042">
    <property type="entry name" value="Ribonuc_L-PSP"/>
    <property type="match status" value="1"/>
</dbReference>
<sequence>MIERYNPGPRYSDATLFNGVLYLVEVPATTEGDIRSQTKSMLDALESTLALAGTRRDRLLMATIYLVDMADYAGMNEVWEAWLAPGTAPARACVQVAGLAQPGWRVEIAVTAAYGLD</sequence>
<dbReference type="InterPro" id="IPR006175">
    <property type="entry name" value="YjgF/YER057c/UK114"/>
</dbReference>
<dbReference type="PANTHER" id="PTHR47328">
    <property type="match status" value="1"/>
</dbReference>
<organism evidence="2 3">
    <name type="scientific">Viridibacterium curvum</name>
    <dbReference type="NCBI Taxonomy" id="1101404"/>
    <lineage>
        <taxon>Bacteria</taxon>
        <taxon>Pseudomonadati</taxon>
        <taxon>Pseudomonadota</taxon>
        <taxon>Betaproteobacteria</taxon>
        <taxon>Rhodocyclales</taxon>
        <taxon>Rhodocyclaceae</taxon>
        <taxon>Viridibacterium</taxon>
    </lineage>
</organism>
<dbReference type="Gene3D" id="3.30.1330.40">
    <property type="entry name" value="RutC-like"/>
    <property type="match status" value="1"/>
</dbReference>
<dbReference type="InterPro" id="IPR035959">
    <property type="entry name" value="RutC-like_sf"/>
</dbReference>
<keyword evidence="3" id="KW-1185">Reference proteome</keyword>
<comment type="caution">
    <text evidence="2">The sequence shown here is derived from an EMBL/GenBank/DDBJ whole genome shotgun (WGS) entry which is preliminary data.</text>
</comment>
<gene>
    <name evidence="2" type="ORF">GCM10025770_17290</name>
</gene>
<proteinExistence type="inferred from homology"/>
<dbReference type="PROSITE" id="PS01094">
    <property type="entry name" value="UPF0076"/>
    <property type="match status" value="1"/>
</dbReference>
<name>A0ABP9QLX6_9RHOO</name>
<evidence type="ECO:0000256" key="1">
    <source>
        <dbReference type="ARBA" id="ARBA00010552"/>
    </source>
</evidence>
<accession>A0ABP9QLX6</accession>
<dbReference type="Proteomes" id="UP001500547">
    <property type="component" value="Unassembled WGS sequence"/>
</dbReference>
<evidence type="ECO:0000313" key="3">
    <source>
        <dbReference type="Proteomes" id="UP001500547"/>
    </source>
</evidence>
<comment type="similarity">
    <text evidence="1">Belongs to the RutC family.</text>
</comment>
<dbReference type="PANTHER" id="PTHR47328:SF1">
    <property type="entry name" value="RUTC FAMILY PROTEIN YOAB"/>
    <property type="match status" value="1"/>
</dbReference>
<evidence type="ECO:0000313" key="2">
    <source>
        <dbReference type="EMBL" id="GAA5164072.1"/>
    </source>
</evidence>
<dbReference type="RefSeq" id="WP_345532506.1">
    <property type="nucleotide sequence ID" value="NZ_BAABLD010000008.1"/>
</dbReference>
<protein>
    <submittedName>
        <fullName evidence="2">RidA family protein</fullName>
    </submittedName>
</protein>
<dbReference type="InterPro" id="IPR035709">
    <property type="entry name" value="YoaB-like"/>
</dbReference>
<dbReference type="InterPro" id="IPR019897">
    <property type="entry name" value="RidA_CS"/>
</dbReference>
<reference evidence="3" key="1">
    <citation type="journal article" date="2019" name="Int. J. Syst. Evol. Microbiol.">
        <title>The Global Catalogue of Microorganisms (GCM) 10K type strain sequencing project: providing services to taxonomists for standard genome sequencing and annotation.</title>
        <authorList>
            <consortium name="The Broad Institute Genomics Platform"/>
            <consortium name="The Broad Institute Genome Sequencing Center for Infectious Disease"/>
            <person name="Wu L."/>
            <person name="Ma J."/>
        </authorList>
    </citation>
    <scope>NUCLEOTIDE SEQUENCE [LARGE SCALE GENOMIC DNA]</scope>
    <source>
        <strain evidence="3">JCM 18715</strain>
    </source>
</reference>
<dbReference type="EMBL" id="BAABLD010000008">
    <property type="protein sequence ID" value="GAA5164072.1"/>
    <property type="molecule type" value="Genomic_DNA"/>
</dbReference>